<protein>
    <submittedName>
        <fullName evidence="2">Uncharacterized protein</fullName>
    </submittedName>
</protein>
<dbReference type="AlphaFoldDB" id="A0A1L7UIW0"/>
<reference evidence="3" key="1">
    <citation type="journal article" date="2016" name="Genome Biol. Evol.">
        <title>Comparative 'omics' of the Fusarium fujikuroi species complex highlights differences in genetic potential and metabolite synthesis.</title>
        <authorList>
            <person name="Niehaus E.-M."/>
            <person name="Muensterkoetter M."/>
            <person name="Proctor R.H."/>
            <person name="Brown D.W."/>
            <person name="Sharon A."/>
            <person name="Idan Y."/>
            <person name="Oren-Young L."/>
            <person name="Sieber C.M."/>
            <person name="Novak O."/>
            <person name="Pencik A."/>
            <person name="Tarkowska D."/>
            <person name="Hromadova K."/>
            <person name="Freeman S."/>
            <person name="Maymon M."/>
            <person name="Elazar M."/>
            <person name="Youssef S.A."/>
            <person name="El-Shabrawy E.S.M."/>
            <person name="Shalaby A.B.A."/>
            <person name="Houterman P."/>
            <person name="Brock N.L."/>
            <person name="Burkhardt I."/>
            <person name="Tsavkelova E.A."/>
            <person name="Dickschat J.S."/>
            <person name="Galuszka P."/>
            <person name="Gueldener U."/>
            <person name="Tudzynski B."/>
        </authorList>
    </citation>
    <scope>NUCLEOTIDE SEQUENCE [LARGE SCALE GENOMIC DNA]</scope>
    <source>
        <strain evidence="3">MRC7560</strain>
    </source>
</reference>
<comment type="caution">
    <text evidence="2">The sequence shown here is derived from an EMBL/GenBank/DDBJ whole genome shotgun (WGS) entry which is preliminary data.</text>
</comment>
<evidence type="ECO:0000313" key="3">
    <source>
        <dbReference type="Proteomes" id="UP000184255"/>
    </source>
</evidence>
<dbReference type="RefSeq" id="XP_041691042.1">
    <property type="nucleotide sequence ID" value="XM_041825686.1"/>
</dbReference>
<organism evidence="2 3">
    <name type="scientific">Fusarium mangiferae</name>
    <name type="common">Mango malformation disease fungus</name>
    <dbReference type="NCBI Taxonomy" id="192010"/>
    <lineage>
        <taxon>Eukaryota</taxon>
        <taxon>Fungi</taxon>
        <taxon>Dikarya</taxon>
        <taxon>Ascomycota</taxon>
        <taxon>Pezizomycotina</taxon>
        <taxon>Sordariomycetes</taxon>
        <taxon>Hypocreomycetidae</taxon>
        <taxon>Hypocreales</taxon>
        <taxon>Nectriaceae</taxon>
        <taxon>Fusarium</taxon>
        <taxon>Fusarium fujikuroi species complex</taxon>
    </lineage>
</organism>
<keyword evidence="3" id="KW-1185">Reference proteome</keyword>
<evidence type="ECO:0000313" key="2">
    <source>
        <dbReference type="EMBL" id="CVL08363.1"/>
    </source>
</evidence>
<evidence type="ECO:0000256" key="1">
    <source>
        <dbReference type="SAM" id="MobiDB-lite"/>
    </source>
</evidence>
<proteinExistence type="predicted"/>
<name>A0A1L7UIW0_FUSMA</name>
<gene>
    <name evidence="2" type="ORF">FMAN_05137</name>
</gene>
<dbReference type="EMBL" id="FCQH01000023">
    <property type="protein sequence ID" value="CVL08363.1"/>
    <property type="molecule type" value="Genomic_DNA"/>
</dbReference>
<dbReference type="VEuPathDB" id="FungiDB:FMAN_05137"/>
<sequence>MGSVIGTQLDERLIYQATKHVFVGKYAKIRKRGVVETSINNNLLAGNPVQQIVTDHGYNAVAEIVLKLLSDKVYESAAIASQRFPDLSQPSFVQTAVNTHVEAEATRTEQVALEGDELSNSDNSRQTGHTEEDMKPLQDVSDGTACDIAGIPLSFPVYLPFPTEHLLMEKLQKVLEAACYEYGLRELSSIMQDRHWDCPKAVELSQ</sequence>
<feature type="region of interest" description="Disordered" evidence="1">
    <location>
        <begin position="109"/>
        <end position="139"/>
    </location>
</feature>
<accession>A0A1L7UIW0</accession>
<dbReference type="GeneID" id="65084404"/>
<dbReference type="Proteomes" id="UP000184255">
    <property type="component" value="Unassembled WGS sequence"/>
</dbReference>